<dbReference type="InterPro" id="IPR000873">
    <property type="entry name" value="AMP-dep_synth/lig_dom"/>
</dbReference>
<dbReference type="Gene3D" id="3.30.300.30">
    <property type="match status" value="1"/>
</dbReference>
<dbReference type="PANTHER" id="PTHR45527:SF11">
    <property type="entry name" value="NONRIBOSOMAL PEPTIDE SYNTHETASE 5"/>
    <property type="match status" value="1"/>
</dbReference>
<dbReference type="InterPro" id="IPR006162">
    <property type="entry name" value="Ppantetheine_attach_site"/>
</dbReference>
<dbReference type="SUPFAM" id="SSF52777">
    <property type="entry name" value="CoA-dependent acyltransferases"/>
    <property type="match status" value="4"/>
</dbReference>
<dbReference type="GO" id="GO:0043041">
    <property type="term" value="P:amino acid activation for nonribosomal peptide biosynthetic process"/>
    <property type="evidence" value="ECO:0007669"/>
    <property type="project" value="TreeGrafter"/>
</dbReference>
<accession>A0A9W4XF19</accession>
<dbReference type="InterPro" id="IPR023213">
    <property type="entry name" value="CAT-like_dom_sf"/>
</dbReference>
<evidence type="ECO:0000313" key="7">
    <source>
        <dbReference type="Proteomes" id="UP001152607"/>
    </source>
</evidence>
<dbReference type="GO" id="GO:0016874">
    <property type="term" value="F:ligase activity"/>
    <property type="evidence" value="ECO:0007669"/>
    <property type="project" value="UniProtKB-KW"/>
</dbReference>
<comment type="similarity">
    <text evidence="4">Belongs to the NRP synthetase family.</text>
</comment>
<dbReference type="PANTHER" id="PTHR45527">
    <property type="entry name" value="NONRIBOSOMAL PEPTIDE SYNTHETASE"/>
    <property type="match status" value="1"/>
</dbReference>
<feature type="domain" description="Carrier" evidence="5">
    <location>
        <begin position="1033"/>
        <end position="1108"/>
    </location>
</feature>
<dbReference type="Pfam" id="PF00501">
    <property type="entry name" value="AMP-binding"/>
    <property type="match status" value="1"/>
</dbReference>
<dbReference type="InterPro" id="IPR045851">
    <property type="entry name" value="AMP-bd_C_sf"/>
</dbReference>
<dbReference type="PROSITE" id="PS50075">
    <property type="entry name" value="CARRIER"/>
    <property type="match status" value="2"/>
</dbReference>
<dbReference type="Gene3D" id="3.30.559.30">
    <property type="entry name" value="Nonribosomal peptide synthetase, condensation domain"/>
    <property type="match status" value="2"/>
</dbReference>
<evidence type="ECO:0000256" key="4">
    <source>
        <dbReference type="ARBA" id="ARBA00029454"/>
    </source>
</evidence>
<evidence type="ECO:0000256" key="3">
    <source>
        <dbReference type="ARBA" id="ARBA00022598"/>
    </source>
</evidence>
<dbReference type="GO" id="GO:0044550">
    <property type="term" value="P:secondary metabolite biosynthetic process"/>
    <property type="evidence" value="ECO:0007669"/>
    <property type="project" value="TreeGrafter"/>
</dbReference>
<sequence>MHRAQSIHPIVFEGLQFVLNIGAEDIDGSQSFITLGGDSLAAVRLATYCTERHLSVTVRDILRSSRIHDLGENTTSHCSKDPKSSILASAFRSEPIQNEASVGLLQDEEALTETQLAFIHENEVSPGSNIIRFSETYPASALPSVRQAWNHVIDQEAVFHTPGTSCRDGNSHHQWTEVKVDSEQDYRTQLIKANQTRTRLSCFKAVTLEKSQSADSISTVVWCVHHAFIDGYSARLLHQKMIDVANGHITSPGPSFWAVASELKELKLARRTATREYWTSQYAMFHSAAWEIDFPSPRLPSEIDAHGESTLTFDFPHDRIAGFSAAIGVTPAAFYCSAWGLALSKLMNNDQVAFGIVFSGRDLPVANIHETIGPCINTLPLFISSAKSDALDSPAYIQSVFRTLSEYSDFQLAQPGDGITRQYSSVLAFQYDMSSKDCDPSYDIRPIGQSSFTMESDIPISVIILDNGAIQVRFNQARYNTGEMEILGKLFQNAMEVLLECKSSLLVCLDQLISTTEKAQILHTSNCNTMSTFGKNASKEDDIVTLFEKTCDRFPESIAAVRGKQAVSYHTLNCAASSVARALGHIRPGEAVCVIADRSINWLVAAFGILKARGVYVPLDPKVPSNVRNENFERCRARTFVATTHQTISSSPQGASERLVVEDITGAPQQQEHEQRNSNRAHPFPEDAAYICFTSGSTGKPKAVQCTHRGLAAFLASEEIRLHAKHGTHIAQTMSPVFDGSILEIFSALCYGATIHLPEENAEHPFEHVKECDVALFTPSVGKVLDPQDYNNLKHVYMVGEPVPQSVCDKWANNKSLYNMYGPTESTCGATLKRLSYGEKVSIGYPNPSSRVYVLDRNKQLMPAGTIGEIYTAGVQVSQGYLGQPKETARKFSADSVLLEPTEMMYQTGDLGHWDVVTQELHCKGRMDRQIKLRGFRLDLQDLEVRIARAIPESTNVAVYRKEDILIAVLQPASLDVTSVRARILKEVPGYATPRRIIIVDDFPLTAAGKLDYKALETMKPDDVADPATHTLKGTEQSIAQSWREVLQLGPETDISSDTDFLALGGHSLLQIKLANMLSRKFNRHISMKTIIENSRIQSLSVAIDAIADTREAFNAVNGSPLGPHGVSPIERDWLAKYEARLGTSAFNVSHVYELNAAAVDYSRLCDSWDKVLARHKILRSRFISHAGGVRIYQDHAPRTEFVKGLDARKLINHEFELELECPVRITVSPRYLVICISHIICDLTTLRSLLDEFSAFYYGFSPPAPKQQYDNTYWARKTDDTIRDFWRGYLPRTHEPSTLMTGRTRHTFHGTSYVRVLVPSSQRILASLLETYNLTHHQVSLAIVSLALGSVFTSDIVYGGPFMCRSEDDENTIGLFLQPLPICIPQTPKDTPVHQFLASLRASSQSALANAIPWDAILGCLAHSSSPQATSNTTYPLPEVMVTFHDEREHRRNRLGLEGFDELNTWSEGAKFPLMFEFTLTEELLMLRVEYSDEMFTREEIMRHVCLVESILGELGVDSSVSVGKVVEEARTRDLGHPTKEVEFGSKR</sequence>
<dbReference type="Gene3D" id="3.40.50.12780">
    <property type="entry name" value="N-terminal domain of ligase-like"/>
    <property type="match status" value="1"/>
</dbReference>
<organism evidence="6 7">
    <name type="scientific">Periconia digitata</name>
    <dbReference type="NCBI Taxonomy" id="1303443"/>
    <lineage>
        <taxon>Eukaryota</taxon>
        <taxon>Fungi</taxon>
        <taxon>Dikarya</taxon>
        <taxon>Ascomycota</taxon>
        <taxon>Pezizomycotina</taxon>
        <taxon>Dothideomycetes</taxon>
        <taxon>Pleosporomycetidae</taxon>
        <taxon>Pleosporales</taxon>
        <taxon>Massarineae</taxon>
        <taxon>Periconiaceae</taxon>
        <taxon>Periconia</taxon>
    </lineage>
</organism>
<keyword evidence="3" id="KW-0436">Ligase</keyword>
<feature type="domain" description="Carrier" evidence="5">
    <location>
        <begin position="5"/>
        <end position="78"/>
    </location>
</feature>
<name>A0A9W4XF19_9PLEO</name>
<dbReference type="Proteomes" id="UP001152607">
    <property type="component" value="Unassembled WGS sequence"/>
</dbReference>
<evidence type="ECO:0000313" key="6">
    <source>
        <dbReference type="EMBL" id="CAI6288118.1"/>
    </source>
</evidence>
<protein>
    <recommendedName>
        <fullName evidence="5">Carrier domain-containing protein</fullName>
    </recommendedName>
</protein>
<dbReference type="Pfam" id="PF00550">
    <property type="entry name" value="PP-binding"/>
    <property type="match status" value="2"/>
</dbReference>
<proteinExistence type="inferred from homology"/>
<dbReference type="GO" id="GO:0031177">
    <property type="term" value="F:phosphopantetheine binding"/>
    <property type="evidence" value="ECO:0007669"/>
    <property type="project" value="TreeGrafter"/>
</dbReference>
<dbReference type="InterPro" id="IPR042099">
    <property type="entry name" value="ANL_N_sf"/>
</dbReference>
<dbReference type="Gene3D" id="3.30.559.10">
    <property type="entry name" value="Chloramphenicol acetyltransferase-like domain"/>
    <property type="match status" value="2"/>
</dbReference>
<dbReference type="SUPFAM" id="SSF56801">
    <property type="entry name" value="Acetyl-CoA synthetase-like"/>
    <property type="match status" value="1"/>
</dbReference>
<dbReference type="InterPro" id="IPR036736">
    <property type="entry name" value="ACP-like_sf"/>
</dbReference>
<dbReference type="Pfam" id="PF00668">
    <property type="entry name" value="Condensation"/>
    <property type="match status" value="2"/>
</dbReference>
<dbReference type="SUPFAM" id="SSF47336">
    <property type="entry name" value="ACP-like"/>
    <property type="match status" value="2"/>
</dbReference>
<dbReference type="InterPro" id="IPR009081">
    <property type="entry name" value="PP-bd_ACP"/>
</dbReference>
<evidence type="ECO:0000256" key="2">
    <source>
        <dbReference type="ARBA" id="ARBA00022553"/>
    </source>
</evidence>
<comment type="caution">
    <text evidence="6">The sequence shown here is derived from an EMBL/GenBank/DDBJ whole genome shotgun (WGS) entry which is preliminary data.</text>
</comment>
<keyword evidence="1" id="KW-0596">Phosphopantetheine</keyword>
<reference evidence="6" key="1">
    <citation type="submission" date="2023-01" db="EMBL/GenBank/DDBJ databases">
        <authorList>
            <person name="Van Ghelder C."/>
            <person name="Rancurel C."/>
        </authorList>
    </citation>
    <scope>NUCLEOTIDE SEQUENCE</scope>
    <source>
        <strain evidence="6">CNCM I-4278</strain>
    </source>
</reference>
<evidence type="ECO:0000259" key="5">
    <source>
        <dbReference type="PROSITE" id="PS50075"/>
    </source>
</evidence>
<dbReference type="InterPro" id="IPR020845">
    <property type="entry name" value="AMP-binding_CS"/>
</dbReference>
<keyword evidence="2" id="KW-0597">Phosphoprotein</keyword>
<dbReference type="OrthoDB" id="416786at2759"/>
<dbReference type="PROSITE" id="PS00012">
    <property type="entry name" value="PHOSPHOPANTETHEINE"/>
    <property type="match status" value="1"/>
</dbReference>
<evidence type="ECO:0000256" key="1">
    <source>
        <dbReference type="ARBA" id="ARBA00022450"/>
    </source>
</evidence>
<gene>
    <name evidence="6" type="ORF">PDIGIT_LOCUS2378</name>
</gene>
<dbReference type="EMBL" id="CAOQHR010000001">
    <property type="protein sequence ID" value="CAI6288118.1"/>
    <property type="molecule type" value="Genomic_DNA"/>
</dbReference>
<dbReference type="Gene3D" id="1.10.1200.10">
    <property type="entry name" value="ACP-like"/>
    <property type="match status" value="2"/>
</dbReference>
<dbReference type="GO" id="GO:0005737">
    <property type="term" value="C:cytoplasm"/>
    <property type="evidence" value="ECO:0007669"/>
    <property type="project" value="TreeGrafter"/>
</dbReference>
<dbReference type="PROSITE" id="PS00455">
    <property type="entry name" value="AMP_BINDING"/>
    <property type="match status" value="1"/>
</dbReference>
<dbReference type="InterPro" id="IPR001242">
    <property type="entry name" value="Condensation_dom"/>
</dbReference>
<dbReference type="CDD" id="cd19537">
    <property type="entry name" value="C_NRPS-like"/>
    <property type="match status" value="1"/>
</dbReference>
<keyword evidence="7" id="KW-1185">Reference proteome</keyword>